<reference evidence="1 2" key="1">
    <citation type="submission" date="2017-11" db="EMBL/GenBank/DDBJ databases">
        <title>Complete genome sequence of Herbaspirillum rubrisubalbicans DSM 11543.</title>
        <authorList>
            <person name="Chen M."/>
            <person name="An Q."/>
        </authorList>
    </citation>
    <scope>NUCLEOTIDE SEQUENCE [LARGE SCALE GENOMIC DNA]</scope>
    <source>
        <strain evidence="1 2">DSM 11543</strain>
    </source>
</reference>
<dbReference type="AlphaFoldDB" id="A0AAD0XI77"/>
<accession>A0AAD0XI77</accession>
<organism evidence="1 2">
    <name type="scientific">Herbaspirillum rubrisubalbicans</name>
    <dbReference type="NCBI Taxonomy" id="80842"/>
    <lineage>
        <taxon>Bacteria</taxon>
        <taxon>Pseudomonadati</taxon>
        <taxon>Pseudomonadota</taxon>
        <taxon>Betaproteobacteria</taxon>
        <taxon>Burkholderiales</taxon>
        <taxon>Oxalobacteraceae</taxon>
        <taxon>Herbaspirillum</taxon>
    </lineage>
</organism>
<dbReference type="GO" id="GO:0016787">
    <property type="term" value="F:hydrolase activity"/>
    <property type="evidence" value="ECO:0007669"/>
    <property type="project" value="UniProtKB-KW"/>
</dbReference>
<dbReference type="Gene3D" id="3.40.50.1820">
    <property type="entry name" value="alpha/beta hydrolase"/>
    <property type="match status" value="1"/>
</dbReference>
<dbReference type="InterPro" id="IPR010520">
    <property type="entry name" value="FrsA-like"/>
</dbReference>
<dbReference type="InterPro" id="IPR029058">
    <property type="entry name" value="AB_hydrolase_fold"/>
</dbReference>
<gene>
    <name evidence="1" type="ORF">RC54_22135</name>
</gene>
<dbReference type="Proteomes" id="UP000269199">
    <property type="component" value="Chromosome"/>
</dbReference>
<evidence type="ECO:0000313" key="2">
    <source>
        <dbReference type="Proteomes" id="UP000269199"/>
    </source>
</evidence>
<protein>
    <submittedName>
        <fullName evidence="1">Alpha/beta hydrolase</fullName>
    </submittedName>
</protein>
<evidence type="ECO:0000313" key="1">
    <source>
        <dbReference type="EMBL" id="AYR26347.1"/>
    </source>
</evidence>
<dbReference type="SUPFAM" id="SSF53474">
    <property type="entry name" value="alpha/beta-Hydrolases"/>
    <property type="match status" value="1"/>
</dbReference>
<dbReference type="Pfam" id="PF06500">
    <property type="entry name" value="FrsA-like"/>
    <property type="match status" value="1"/>
</dbReference>
<keyword evidence="1" id="KW-0378">Hydrolase</keyword>
<sequence length="376" mass="41491">MLTFELDPHLLFAERSRQFAGWGIPWPVIRRVRSRITDCWHEGPGGWCREWIQEAEAAERKGRFLLASMLYGAARFPCVATPLRAYALQRQVACFERAAPGFPVHFERRYLTCSDSNALTAPVHLYTPRRAEELPLVLLSGGVDTGKMELHRLACLLCRAGRFRVAAMDMPGTAESGVALTADSHQLYQHWLDALAPSGRKAVLGVSFGGHWAAKLALLEAMDAAVDLGGPTVVFDSGSAFVHTLPNGMPGIIASALGFTRMPDEQSLAALMRPFSLRRQGLLERSGSIPTLVINGERDQYIPQEDSTVLAHRPGHQVWLMRGMSHCAAEGLPRILPAMVAWLRLQLYGSTRTTRALMSLAELVLPPRIAPDALRR</sequence>
<dbReference type="EMBL" id="CP024996">
    <property type="protein sequence ID" value="AYR26347.1"/>
    <property type="molecule type" value="Genomic_DNA"/>
</dbReference>
<name>A0AAD0XI77_9BURK</name>
<proteinExistence type="predicted"/>
<dbReference type="RefSeq" id="WP_061790360.1">
    <property type="nucleotide sequence ID" value="NZ_CP024996.1"/>
</dbReference>